<dbReference type="InterPro" id="IPR017853">
    <property type="entry name" value="GH"/>
</dbReference>
<dbReference type="PANTHER" id="PTHR31490">
    <property type="entry name" value="GLYCOSYL HYDROLASE"/>
    <property type="match status" value="1"/>
</dbReference>
<evidence type="ECO:0000313" key="8">
    <source>
        <dbReference type="EMBL" id="SHE32632.1"/>
    </source>
</evidence>
<dbReference type="Gene3D" id="3.20.20.80">
    <property type="entry name" value="Glycosidases"/>
    <property type="match status" value="1"/>
</dbReference>
<dbReference type="STRING" id="1346286.SAMN05444362_10186"/>
<evidence type="ECO:0000256" key="2">
    <source>
        <dbReference type="ARBA" id="ARBA00023277"/>
    </source>
</evidence>
<dbReference type="Pfam" id="PF00331">
    <property type="entry name" value="Glyco_hydro_10"/>
    <property type="match status" value="1"/>
</dbReference>
<comment type="catalytic activity">
    <reaction evidence="5">
        <text>Endohydrolysis of (1-&gt;4)-beta-D-xylosidic linkages in xylans.</text>
        <dbReference type="EC" id="3.2.1.8"/>
    </reaction>
</comment>
<evidence type="ECO:0000256" key="5">
    <source>
        <dbReference type="RuleBase" id="RU361174"/>
    </source>
</evidence>
<feature type="signal peptide" evidence="6">
    <location>
        <begin position="1"/>
        <end position="26"/>
    </location>
</feature>
<accession>A0A1M4SKF3</accession>
<feature type="chain" id="PRO_5009907348" description="Beta-xylanase" evidence="6">
    <location>
        <begin position="27"/>
        <end position="384"/>
    </location>
</feature>
<keyword evidence="9" id="KW-1185">Reference proteome</keyword>
<dbReference type="Proteomes" id="UP000184480">
    <property type="component" value="Unassembled WGS sequence"/>
</dbReference>
<dbReference type="GO" id="GO:0045493">
    <property type="term" value="P:xylan catabolic process"/>
    <property type="evidence" value="ECO:0007669"/>
    <property type="project" value="UniProtKB-KW"/>
</dbReference>
<keyword evidence="8" id="KW-0858">Xylan degradation</keyword>
<dbReference type="PROSITE" id="PS51760">
    <property type="entry name" value="GH10_2"/>
    <property type="match status" value="1"/>
</dbReference>
<keyword evidence="4 5" id="KW-0624">Polysaccharide degradation</keyword>
<evidence type="ECO:0000256" key="1">
    <source>
        <dbReference type="ARBA" id="ARBA00022801"/>
    </source>
</evidence>
<evidence type="ECO:0000313" key="9">
    <source>
        <dbReference type="Proteomes" id="UP000184480"/>
    </source>
</evidence>
<name>A0A1M4SKF3_9BACT</name>
<evidence type="ECO:0000259" key="7">
    <source>
        <dbReference type="PROSITE" id="PS51760"/>
    </source>
</evidence>
<comment type="similarity">
    <text evidence="5">Belongs to the glycosyl hydrolase 10 (cellulase F) family.</text>
</comment>
<sequence>MTKNYSVIFKTALMAVAVLAISCTTAKQTETPDEPTLKEAFKDKFLIGVATNTNHDSGKDTAGVRVIKQQFNSIVAENCMKSEVIQPKEGQFDFTKSDQFVKFGEENNMFIIGHTLIWHSQAPDWFFVDDKGKDVSKEVLIERMKNHISTLVSRYKGRVKGWDVVNEAFNDDGTWRESKFYTIIGEEYISLAFQFAHEADPDAELYYNDYSMSHEAKCQGVVKMVKDLQAKGIKIDAIGMQGHSMMDFPTIDAFEKSLLAFAALNVKVMITEFDITVLPFPTKEGGAEVSMNVEYQQSLNPYANGLPEDMAQKLEARYLDFFKLFLKHQDKISRVTLWGVSDGDSWRNDWPVKGRTDYPLLFDRNHEPKPVVAKIIELAKDEKK</sequence>
<dbReference type="AlphaFoldDB" id="A0A1M4SKF3"/>
<dbReference type="InterPro" id="IPR044846">
    <property type="entry name" value="GH10"/>
</dbReference>
<keyword evidence="3 5" id="KW-0326">Glycosidase</keyword>
<evidence type="ECO:0000256" key="6">
    <source>
        <dbReference type="SAM" id="SignalP"/>
    </source>
</evidence>
<organism evidence="8 9">
    <name type="scientific">Dysgonomonas macrotermitis</name>
    <dbReference type="NCBI Taxonomy" id="1346286"/>
    <lineage>
        <taxon>Bacteria</taxon>
        <taxon>Pseudomonadati</taxon>
        <taxon>Bacteroidota</taxon>
        <taxon>Bacteroidia</taxon>
        <taxon>Bacteroidales</taxon>
        <taxon>Dysgonomonadaceae</taxon>
        <taxon>Dysgonomonas</taxon>
    </lineage>
</organism>
<keyword evidence="6" id="KW-0732">Signal</keyword>
<keyword evidence="2 5" id="KW-0119">Carbohydrate metabolism</keyword>
<dbReference type="InterPro" id="IPR001000">
    <property type="entry name" value="GH10_dom"/>
</dbReference>
<dbReference type="PRINTS" id="PR00134">
    <property type="entry name" value="GLHYDRLASE10"/>
</dbReference>
<evidence type="ECO:0000256" key="3">
    <source>
        <dbReference type="ARBA" id="ARBA00023295"/>
    </source>
</evidence>
<dbReference type="PANTHER" id="PTHR31490:SF90">
    <property type="entry name" value="ENDO-1,4-BETA-XYLANASE A"/>
    <property type="match status" value="1"/>
</dbReference>
<dbReference type="SUPFAM" id="SSF51445">
    <property type="entry name" value="(Trans)glycosidases"/>
    <property type="match status" value="1"/>
</dbReference>
<evidence type="ECO:0000256" key="4">
    <source>
        <dbReference type="ARBA" id="ARBA00023326"/>
    </source>
</evidence>
<dbReference type="EMBL" id="FQUC01000001">
    <property type="protein sequence ID" value="SHE32632.1"/>
    <property type="molecule type" value="Genomic_DNA"/>
</dbReference>
<dbReference type="EC" id="3.2.1.8" evidence="5"/>
<keyword evidence="1 5" id="KW-0378">Hydrolase</keyword>
<gene>
    <name evidence="8" type="ORF">SAMN05444362_10186</name>
</gene>
<feature type="domain" description="GH10" evidence="7">
    <location>
        <begin position="31"/>
        <end position="378"/>
    </location>
</feature>
<reference evidence="9" key="1">
    <citation type="submission" date="2016-11" db="EMBL/GenBank/DDBJ databases">
        <authorList>
            <person name="Varghese N."/>
            <person name="Submissions S."/>
        </authorList>
    </citation>
    <scope>NUCLEOTIDE SEQUENCE [LARGE SCALE GENOMIC DNA]</scope>
    <source>
        <strain evidence="9">DSM 27370</strain>
    </source>
</reference>
<dbReference type="OrthoDB" id="9809277at2"/>
<protein>
    <recommendedName>
        <fullName evidence="5">Beta-xylanase</fullName>
        <ecNumber evidence="5">3.2.1.8</ecNumber>
    </recommendedName>
</protein>
<dbReference type="SMART" id="SM00633">
    <property type="entry name" value="Glyco_10"/>
    <property type="match status" value="1"/>
</dbReference>
<dbReference type="PROSITE" id="PS51257">
    <property type="entry name" value="PROKAR_LIPOPROTEIN"/>
    <property type="match status" value="1"/>
</dbReference>
<dbReference type="GO" id="GO:0031176">
    <property type="term" value="F:endo-1,4-beta-xylanase activity"/>
    <property type="evidence" value="ECO:0007669"/>
    <property type="project" value="UniProtKB-EC"/>
</dbReference>
<proteinExistence type="inferred from homology"/>